<keyword evidence="1" id="KW-0732">Signal</keyword>
<dbReference type="AlphaFoldDB" id="A0A0D0DG07"/>
<dbReference type="InParanoid" id="A0A0D0DG07"/>
<gene>
    <name evidence="2" type="ORF">PAXRUDRAFT_283731</name>
</gene>
<feature type="signal peptide" evidence="1">
    <location>
        <begin position="1"/>
        <end position="21"/>
    </location>
</feature>
<keyword evidence="3" id="KW-1185">Reference proteome</keyword>
<evidence type="ECO:0000256" key="1">
    <source>
        <dbReference type="SAM" id="SignalP"/>
    </source>
</evidence>
<evidence type="ECO:0000313" key="3">
    <source>
        <dbReference type="Proteomes" id="UP000054538"/>
    </source>
</evidence>
<proteinExistence type="predicted"/>
<dbReference type="EMBL" id="KN824971">
    <property type="protein sequence ID" value="KIK96737.1"/>
    <property type="molecule type" value="Genomic_DNA"/>
</dbReference>
<protein>
    <recommendedName>
        <fullName evidence="4">Secreted protein</fullName>
    </recommendedName>
</protein>
<dbReference type="HOGENOM" id="CLU_1355016_0_0_1"/>
<evidence type="ECO:0000313" key="2">
    <source>
        <dbReference type="EMBL" id="KIK96737.1"/>
    </source>
</evidence>
<name>A0A0D0DG07_9AGAM</name>
<reference evidence="3" key="2">
    <citation type="submission" date="2015-01" db="EMBL/GenBank/DDBJ databases">
        <title>Evolutionary Origins and Diversification of the Mycorrhizal Mutualists.</title>
        <authorList>
            <consortium name="DOE Joint Genome Institute"/>
            <consortium name="Mycorrhizal Genomics Consortium"/>
            <person name="Kohler A."/>
            <person name="Kuo A."/>
            <person name="Nagy L.G."/>
            <person name="Floudas D."/>
            <person name="Copeland A."/>
            <person name="Barry K.W."/>
            <person name="Cichocki N."/>
            <person name="Veneault-Fourrey C."/>
            <person name="LaButti K."/>
            <person name="Lindquist E.A."/>
            <person name="Lipzen A."/>
            <person name="Lundell T."/>
            <person name="Morin E."/>
            <person name="Murat C."/>
            <person name="Riley R."/>
            <person name="Ohm R."/>
            <person name="Sun H."/>
            <person name="Tunlid A."/>
            <person name="Henrissat B."/>
            <person name="Grigoriev I.V."/>
            <person name="Hibbett D.S."/>
            <person name="Martin F."/>
        </authorList>
    </citation>
    <scope>NUCLEOTIDE SEQUENCE [LARGE SCALE GENOMIC DNA]</scope>
    <source>
        <strain evidence="3">Ve08.2h10</strain>
    </source>
</reference>
<evidence type="ECO:0008006" key="4">
    <source>
        <dbReference type="Google" id="ProtNLM"/>
    </source>
</evidence>
<accession>A0A0D0DG07</accession>
<organism evidence="2 3">
    <name type="scientific">Paxillus rubicundulus Ve08.2h10</name>
    <dbReference type="NCBI Taxonomy" id="930991"/>
    <lineage>
        <taxon>Eukaryota</taxon>
        <taxon>Fungi</taxon>
        <taxon>Dikarya</taxon>
        <taxon>Basidiomycota</taxon>
        <taxon>Agaricomycotina</taxon>
        <taxon>Agaricomycetes</taxon>
        <taxon>Agaricomycetidae</taxon>
        <taxon>Boletales</taxon>
        <taxon>Paxilineae</taxon>
        <taxon>Paxillaceae</taxon>
        <taxon>Paxillus</taxon>
    </lineage>
</organism>
<feature type="chain" id="PRO_5002220804" description="Secreted protein" evidence="1">
    <location>
        <begin position="22"/>
        <end position="202"/>
    </location>
</feature>
<dbReference type="Proteomes" id="UP000054538">
    <property type="component" value="Unassembled WGS sequence"/>
</dbReference>
<reference evidence="2 3" key="1">
    <citation type="submission" date="2014-04" db="EMBL/GenBank/DDBJ databases">
        <authorList>
            <consortium name="DOE Joint Genome Institute"/>
            <person name="Kuo A."/>
            <person name="Kohler A."/>
            <person name="Jargeat P."/>
            <person name="Nagy L.G."/>
            <person name="Floudas D."/>
            <person name="Copeland A."/>
            <person name="Barry K.W."/>
            <person name="Cichocki N."/>
            <person name="Veneault-Fourrey C."/>
            <person name="LaButti K."/>
            <person name="Lindquist E.A."/>
            <person name="Lipzen A."/>
            <person name="Lundell T."/>
            <person name="Morin E."/>
            <person name="Murat C."/>
            <person name="Sun H."/>
            <person name="Tunlid A."/>
            <person name="Henrissat B."/>
            <person name="Grigoriev I.V."/>
            <person name="Hibbett D.S."/>
            <person name="Martin F."/>
            <person name="Nordberg H.P."/>
            <person name="Cantor M.N."/>
            <person name="Hua S.X."/>
        </authorList>
    </citation>
    <scope>NUCLEOTIDE SEQUENCE [LARGE SCALE GENOMIC DNA]</scope>
    <source>
        <strain evidence="2 3">Ve08.2h10</strain>
    </source>
</reference>
<sequence>MLLHALLSFWSRICIFSSASACEEFVQNRLHSFMSVLPNVLDSRSHDAELDEKGWGSTCKAVVVVNSEGIWCYFLQCCMSDRYKFRKYCPSFLRTALSSSPFPSCAPSPLSGDSVGSLGWRSSPSVVPTGFSWQFRFVTLDLEEIWCVHLCHGLLRLVDVHIPLPRVERSGVRCLPSFHCLHRGGRLHAFMHLIPIDLVSSW</sequence>